<dbReference type="AlphaFoldDB" id="A0A433CWM9"/>
<dbReference type="Gene3D" id="3.40.50.300">
    <property type="entry name" value="P-loop containing nucleotide triphosphate hydrolases"/>
    <property type="match status" value="1"/>
</dbReference>
<comment type="caution">
    <text evidence="1">The sequence shown here is derived from an EMBL/GenBank/DDBJ whole genome shotgun (WGS) entry which is preliminary data.</text>
</comment>
<keyword evidence="2" id="KW-1185">Reference proteome</keyword>
<proteinExistence type="predicted"/>
<sequence length="81" mass="9247">MYHVLLKMDDATIGSLSGLVRYQIRLKSQVNVGSILAFCTMSILCYLNTDPNLAHVILDKIYKWMLELDFLLIVLSRLMGL</sequence>
<dbReference type="Proteomes" id="UP000268093">
    <property type="component" value="Unassembled WGS sequence"/>
</dbReference>
<protein>
    <submittedName>
        <fullName evidence="1">Uncharacterized protein</fullName>
    </submittedName>
</protein>
<gene>
    <name evidence="1" type="ORF">BC936DRAFT_137805</name>
</gene>
<evidence type="ECO:0000313" key="1">
    <source>
        <dbReference type="EMBL" id="RUP42984.1"/>
    </source>
</evidence>
<organism evidence="1 2">
    <name type="scientific">Jimgerdemannia flammicorona</name>
    <dbReference type="NCBI Taxonomy" id="994334"/>
    <lineage>
        <taxon>Eukaryota</taxon>
        <taxon>Fungi</taxon>
        <taxon>Fungi incertae sedis</taxon>
        <taxon>Mucoromycota</taxon>
        <taxon>Mucoromycotina</taxon>
        <taxon>Endogonomycetes</taxon>
        <taxon>Endogonales</taxon>
        <taxon>Endogonaceae</taxon>
        <taxon>Jimgerdemannia</taxon>
    </lineage>
</organism>
<name>A0A433CWM9_9FUNG</name>
<evidence type="ECO:0000313" key="2">
    <source>
        <dbReference type="Proteomes" id="UP000268093"/>
    </source>
</evidence>
<accession>A0A433CWM9</accession>
<reference evidence="1 2" key="1">
    <citation type="journal article" date="2018" name="New Phytol.">
        <title>Phylogenomics of Endogonaceae and evolution of mycorrhizas within Mucoromycota.</title>
        <authorList>
            <person name="Chang Y."/>
            <person name="Desiro A."/>
            <person name="Na H."/>
            <person name="Sandor L."/>
            <person name="Lipzen A."/>
            <person name="Clum A."/>
            <person name="Barry K."/>
            <person name="Grigoriev I.V."/>
            <person name="Martin F.M."/>
            <person name="Stajich J.E."/>
            <person name="Smith M.E."/>
            <person name="Bonito G."/>
            <person name="Spatafora J.W."/>
        </authorList>
    </citation>
    <scope>NUCLEOTIDE SEQUENCE [LARGE SCALE GENOMIC DNA]</scope>
    <source>
        <strain evidence="1 2">GMNB39</strain>
    </source>
</reference>
<dbReference type="EMBL" id="RBNI01011982">
    <property type="protein sequence ID" value="RUP42984.1"/>
    <property type="molecule type" value="Genomic_DNA"/>
</dbReference>
<dbReference type="InterPro" id="IPR027417">
    <property type="entry name" value="P-loop_NTPase"/>
</dbReference>